<comment type="caution">
    <text evidence="1">The sequence shown here is derived from an EMBL/GenBank/DDBJ whole genome shotgun (WGS) entry which is preliminary data.</text>
</comment>
<protein>
    <submittedName>
        <fullName evidence="1">Uncharacterized protein</fullName>
    </submittedName>
</protein>
<dbReference type="EMBL" id="BMOR01000025">
    <property type="protein sequence ID" value="GGN45038.1"/>
    <property type="molecule type" value="Genomic_DNA"/>
</dbReference>
<name>A0ABQ2JGY2_9DEIO</name>
<sequence>MFDERGQEAFQGVGIAGQGDGAAFEGRAAAQEFRFDDHAGLTSRGVGAEGNGALFTFDSTLPQLLCKGRN</sequence>
<evidence type="ECO:0000313" key="2">
    <source>
        <dbReference type="Proteomes" id="UP000645517"/>
    </source>
</evidence>
<accession>A0ABQ2JGY2</accession>
<organism evidence="1 2">
    <name type="scientific">Deinococcus daejeonensis</name>
    <dbReference type="NCBI Taxonomy" id="1007098"/>
    <lineage>
        <taxon>Bacteria</taxon>
        <taxon>Thermotogati</taxon>
        <taxon>Deinococcota</taxon>
        <taxon>Deinococci</taxon>
        <taxon>Deinococcales</taxon>
        <taxon>Deinococcaceae</taxon>
        <taxon>Deinococcus</taxon>
    </lineage>
</organism>
<proteinExistence type="predicted"/>
<reference evidence="2" key="1">
    <citation type="journal article" date="2019" name="Int. J. Syst. Evol. Microbiol.">
        <title>The Global Catalogue of Microorganisms (GCM) 10K type strain sequencing project: providing services to taxonomists for standard genome sequencing and annotation.</title>
        <authorList>
            <consortium name="The Broad Institute Genomics Platform"/>
            <consortium name="The Broad Institute Genome Sequencing Center for Infectious Disease"/>
            <person name="Wu L."/>
            <person name="Ma J."/>
        </authorList>
    </citation>
    <scope>NUCLEOTIDE SEQUENCE [LARGE SCALE GENOMIC DNA]</scope>
    <source>
        <strain evidence="2">JCM 16918</strain>
    </source>
</reference>
<evidence type="ECO:0000313" key="1">
    <source>
        <dbReference type="EMBL" id="GGN45038.1"/>
    </source>
</evidence>
<dbReference type="Proteomes" id="UP000645517">
    <property type="component" value="Unassembled WGS sequence"/>
</dbReference>
<gene>
    <name evidence="1" type="ORF">GCM10010842_34170</name>
</gene>
<keyword evidence="2" id="KW-1185">Reference proteome</keyword>